<gene>
    <name evidence="3" type="ORF">BAL341_3274</name>
</gene>
<evidence type="ECO:0000313" key="3">
    <source>
        <dbReference type="EMBL" id="VHO06239.1"/>
    </source>
</evidence>
<name>A0A486XWQ7_9GAMM</name>
<keyword evidence="2" id="KW-0732">Signal</keyword>
<feature type="signal peptide" evidence="2">
    <location>
        <begin position="1"/>
        <end position="22"/>
    </location>
</feature>
<dbReference type="PROSITE" id="PS51257">
    <property type="entry name" value="PROKAR_LIPOPROTEIN"/>
    <property type="match status" value="1"/>
</dbReference>
<reference evidence="3" key="1">
    <citation type="submission" date="2019-04" db="EMBL/GenBank/DDBJ databases">
        <authorList>
            <person name="Brambilla D."/>
        </authorList>
    </citation>
    <scope>NUCLEOTIDE SEQUENCE</scope>
    <source>
        <strain evidence="3">BAL1</strain>
    </source>
</reference>
<evidence type="ECO:0000256" key="1">
    <source>
        <dbReference type="SAM" id="MobiDB-lite"/>
    </source>
</evidence>
<accession>A0A486XWQ7</accession>
<feature type="region of interest" description="Disordered" evidence="1">
    <location>
        <begin position="20"/>
        <end position="41"/>
    </location>
</feature>
<dbReference type="EMBL" id="CAAJGR010000025">
    <property type="protein sequence ID" value="VHO06239.1"/>
    <property type="molecule type" value="Genomic_DNA"/>
</dbReference>
<sequence>MRKSILALAVASLLSACGPASQAPSQQEAAAPAAVSSVPQQSETERLNQWFETKYEEQLQQSPLQMTFLGRKDKYDQVDDTSIAAEDAQLAWLAATVTELKSSFDYAKLDLEAQTSYDIWVYQ</sequence>
<protein>
    <recommendedName>
        <fullName evidence="4">DUF885 domain-containing protein</fullName>
    </recommendedName>
</protein>
<feature type="chain" id="PRO_5019810163" description="DUF885 domain-containing protein" evidence="2">
    <location>
        <begin position="23"/>
        <end position="123"/>
    </location>
</feature>
<organism evidence="3">
    <name type="scientific">Rheinheimera sp. BAL341</name>
    <dbReference type="NCBI Taxonomy" id="1708203"/>
    <lineage>
        <taxon>Bacteria</taxon>
        <taxon>Pseudomonadati</taxon>
        <taxon>Pseudomonadota</taxon>
        <taxon>Gammaproteobacteria</taxon>
        <taxon>Chromatiales</taxon>
        <taxon>Chromatiaceae</taxon>
        <taxon>Rheinheimera</taxon>
    </lineage>
</organism>
<evidence type="ECO:0008006" key="4">
    <source>
        <dbReference type="Google" id="ProtNLM"/>
    </source>
</evidence>
<proteinExistence type="predicted"/>
<evidence type="ECO:0000256" key="2">
    <source>
        <dbReference type="SAM" id="SignalP"/>
    </source>
</evidence>
<dbReference type="AlphaFoldDB" id="A0A486XWQ7"/>